<evidence type="ECO:0000313" key="8">
    <source>
        <dbReference type="EMBL" id="AKG92498.1"/>
    </source>
</evidence>
<evidence type="ECO:0000256" key="3">
    <source>
        <dbReference type="ARBA" id="ARBA00023186"/>
    </source>
</evidence>
<dbReference type="GO" id="GO:0051082">
    <property type="term" value="F:unfolded protein binding"/>
    <property type="evidence" value="ECO:0007669"/>
    <property type="project" value="UniProtKB-UniRule"/>
</dbReference>
<gene>
    <name evidence="5" type="primary">pfdA</name>
    <name evidence="8" type="ORF">GAH_00143</name>
</gene>
<dbReference type="InterPro" id="IPR009053">
    <property type="entry name" value="Prefoldin"/>
</dbReference>
<comment type="similarity">
    <text evidence="1">Belongs to the prefoldin subunit alpha family.</text>
</comment>
<accession>A0A0F7IHQ3</accession>
<dbReference type="InParanoid" id="A0A0F7IHQ3"/>
<feature type="coiled-coil region" evidence="7">
    <location>
        <begin position="15"/>
        <end position="52"/>
    </location>
</feature>
<dbReference type="Gene3D" id="1.10.287.370">
    <property type="match status" value="1"/>
</dbReference>
<dbReference type="GeneID" id="24802731"/>
<dbReference type="InterPro" id="IPR011599">
    <property type="entry name" value="PFD_alpha_archaea"/>
</dbReference>
<comment type="subcellular location">
    <subcellularLocation>
        <location evidence="5">Cytoplasm</location>
    </subcellularLocation>
</comment>
<evidence type="ECO:0000256" key="6">
    <source>
        <dbReference type="NCBIfam" id="TIGR00293"/>
    </source>
</evidence>
<keyword evidence="5" id="KW-0963">Cytoplasm</keyword>
<dbReference type="FunCoup" id="A0A0F7IHQ3">
    <property type="interactions" value="3"/>
</dbReference>
<evidence type="ECO:0000313" key="9">
    <source>
        <dbReference type="Proteomes" id="UP000034723"/>
    </source>
</evidence>
<comment type="subunit">
    <text evidence="2 5">Heterohexamer of two alpha and four beta subunits.</text>
</comment>
<evidence type="ECO:0000256" key="7">
    <source>
        <dbReference type="SAM" id="Coils"/>
    </source>
</evidence>
<dbReference type="KEGG" id="gah:GAH_00143"/>
<dbReference type="GO" id="GO:0006457">
    <property type="term" value="P:protein folding"/>
    <property type="evidence" value="ECO:0007669"/>
    <property type="project" value="UniProtKB-UniRule"/>
</dbReference>
<keyword evidence="3 5" id="KW-0143">Chaperone</keyword>
<evidence type="ECO:0000256" key="1">
    <source>
        <dbReference type="ARBA" id="ARBA00010048"/>
    </source>
</evidence>
<comment type="similarity">
    <text evidence="5">Belongs to the prefoldin alpha subunit family.</text>
</comment>
<dbReference type="OrthoDB" id="50487at2157"/>
<dbReference type="STRING" id="113653.GAH_00143"/>
<dbReference type="Proteomes" id="UP000034723">
    <property type="component" value="Chromosome"/>
</dbReference>
<evidence type="ECO:0000256" key="5">
    <source>
        <dbReference type="HAMAP-Rule" id="MF_00308"/>
    </source>
</evidence>
<dbReference type="GO" id="GO:0005737">
    <property type="term" value="C:cytoplasm"/>
    <property type="evidence" value="ECO:0007669"/>
    <property type="project" value="UniProtKB-SubCell"/>
</dbReference>
<dbReference type="GO" id="GO:0016272">
    <property type="term" value="C:prefoldin complex"/>
    <property type="evidence" value="ECO:0007669"/>
    <property type="project" value="UniProtKB-UniRule"/>
</dbReference>
<keyword evidence="9" id="KW-1185">Reference proteome</keyword>
<protein>
    <recommendedName>
        <fullName evidence="5 6">Prefoldin subunit alpha</fullName>
    </recommendedName>
    <alternativeName>
        <fullName evidence="5">GimC subunit alpha</fullName>
    </alternativeName>
</protein>
<dbReference type="SUPFAM" id="SSF46579">
    <property type="entry name" value="Prefoldin"/>
    <property type="match status" value="1"/>
</dbReference>
<dbReference type="HAMAP" id="MF_00308">
    <property type="entry name" value="PfdA"/>
    <property type="match status" value="1"/>
</dbReference>
<evidence type="ECO:0000256" key="4">
    <source>
        <dbReference type="ARBA" id="ARBA00025077"/>
    </source>
</evidence>
<dbReference type="Pfam" id="PF02996">
    <property type="entry name" value="Prefoldin"/>
    <property type="match status" value="1"/>
</dbReference>
<sequence length="141" mass="16005">MTEIERAIQERLIFLEELRKEAEGIQARIVEVQMLKDELDRTIESLEFFEKAEGDVEALLNLGGGVFAYVDVKNSKKMLVDVGAGVVVEKEVKEAIETLRNKKQNVEDTEKKLRELLTQIAGQMEKLQREISELAKSAGKE</sequence>
<evidence type="ECO:0000256" key="2">
    <source>
        <dbReference type="ARBA" id="ARBA00011716"/>
    </source>
</evidence>
<dbReference type="CDD" id="cd23160">
    <property type="entry name" value="Prefoldin_alpha_GimC"/>
    <property type="match status" value="1"/>
</dbReference>
<dbReference type="AlphaFoldDB" id="A0A0F7IHQ3"/>
<dbReference type="PATRIC" id="fig|113653.22.peg.141"/>
<dbReference type="HOGENOM" id="CLU_091867_1_4_2"/>
<comment type="function">
    <text evidence="4 5">Molecular chaperone capable of stabilizing a range of proteins. Seems to fulfill an ATP-independent, HSP70-like function in archaeal de novo protein folding.</text>
</comment>
<name>A0A0F7IHQ3_9EURY</name>
<feature type="coiled-coil region" evidence="7">
    <location>
        <begin position="89"/>
        <end position="137"/>
    </location>
</feature>
<dbReference type="EMBL" id="CP011267">
    <property type="protein sequence ID" value="AKG92498.1"/>
    <property type="molecule type" value="Genomic_DNA"/>
</dbReference>
<dbReference type="InterPro" id="IPR004127">
    <property type="entry name" value="Prefoldin_subunit_alpha"/>
</dbReference>
<dbReference type="NCBIfam" id="TIGR00293">
    <property type="entry name" value="prefoldin subunit alpha"/>
    <property type="match status" value="1"/>
</dbReference>
<proteinExistence type="inferred from homology"/>
<dbReference type="RefSeq" id="WP_048094235.1">
    <property type="nucleotide sequence ID" value="NZ_CP011267.1"/>
</dbReference>
<keyword evidence="7" id="KW-0175">Coiled coil</keyword>
<reference evidence="8 9" key="1">
    <citation type="submission" date="2015-04" db="EMBL/GenBank/DDBJ databases">
        <title>The complete genome sequence of the hyperthermophilic, obligate iron-reducing archaeon Geoglobus ahangari strain 234T.</title>
        <authorList>
            <person name="Manzella M.P."/>
            <person name="Holmes D.E."/>
            <person name="Rocheleau J.M."/>
            <person name="Chung A."/>
            <person name="Reguera G."/>
            <person name="Kashefi K."/>
        </authorList>
    </citation>
    <scope>NUCLEOTIDE SEQUENCE [LARGE SCALE GENOMIC DNA]</scope>
    <source>
        <strain evidence="8 9">234</strain>
    </source>
</reference>
<organism evidence="8 9">
    <name type="scientific">Geoglobus ahangari</name>
    <dbReference type="NCBI Taxonomy" id="113653"/>
    <lineage>
        <taxon>Archaea</taxon>
        <taxon>Methanobacteriati</taxon>
        <taxon>Methanobacteriota</taxon>
        <taxon>Archaeoglobi</taxon>
        <taxon>Archaeoglobales</taxon>
        <taxon>Archaeoglobaceae</taxon>
        <taxon>Geoglobus</taxon>
    </lineage>
</organism>